<dbReference type="Pfam" id="PF13699">
    <property type="entry name" value="eCIS_core"/>
    <property type="match status" value="1"/>
</dbReference>
<dbReference type="InterPro" id="IPR025295">
    <property type="entry name" value="eCIS_core_dom"/>
</dbReference>
<feature type="compositionally biased region" description="Low complexity" evidence="1">
    <location>
        <begin position="268"/>
        <end position="282"/>
    </location>
</feature>
<feature type="compositionally biased region" description="Low complexity" evidence="1">
    <location>
        <begin position="70"/>
        <end position="96"/>
    </location>
</feature>
<dbReference type="Proteomes" id="UP000697998">
    <property type="component" value="Unassembled WGS sequence"/>
</dbReference>
<accession>A0A935UFA6</accession>
<protein>
    <submittedName>
        <fullName evidence="3">DUF4157 domain-containing protein</fullName>
    </submittedName>
</protein>
<evidence type="ECO:0000259" key="2">
    <source>
        <dbReference type="Pfam" id="PF13699"/>
    </source>
</evidence>
<evidence type="ECO:0000313" key="4">
    <source>
        <dbReference type="Proteomes" id="UP000697998"/>
    </source>
</evidence>
<proteinExistence type="predicted"/>
<dbReference type="EMBL" id="JADJMH010000005">
    <property type="protein sequence ID" value="MBK7674796.1"/>
    <property type="molecule type" value="Genomic_DNA"/>
</dbReference>
<gene>
    <name evidence="3" type="ORF">IPJ27_08485</name>
</gene>
<feature type="region of interest" description="Disordered" evidence="1">
    <location>
        <begin position="255"/>
        <end position="287"/>
    </location>
</feature>
<comment type="caution">
    <text evidence="3">The sequence shown here is derived from an EMBL/GenBank/DDBJ whole genome shotgun (WGS) entry which is preliminary data.</text>
</comment>
<dbReference type="AlphaFoldDB" id="A0A935UFA6"/>
<evidence type="ECO:0000256" key="1">
    <source>
        <dbReference type="SAM" id="MobiDB-lite"/>
    </source>
</evidence>
<evidence type="ECO:0000313" key="3">
    <source>
        <dbReference type="EMBL" id="MBK7674796.1"/>
    </source>
</evidence>
<organism evidence="3 4">
    <name type="scientific">Candidatus Accumulibacter proximus</name>
    <dbReference type="NCBI Taxonomy" id="2954385"/>
    <lineage>
        <taxon>Bacteria</taxon>
        <taxon>Pseudomonadati</taxon>
        <taxon>Pseudomonadota</taxon>
        <taxon>Betaproteobacteria</taxon>
        <taxon>Candidatus Accumulibacter</taxon>
    </lineage>
</organism>
<reference evidence="3 4" key="1">
    <citation type="submission" date="2020-10" db="EMBL/GenBank/DDBJ databases">
        <title>Connecting structure to function with the recovery of over 1000 high-quality activated sludge metagenome-assembled genomes encoding full-length rRNA genes using long-read sequencing.</title>
        <authorList>
            <person name="Singleton C.M."/>
            <person name="Petriglieri F."/>
            <person name="Kristensen J.M."/>
            <person name="Kirkegaard R.H."/>
            <person name="Michaelsen T.Y."/>
            <person name="Andersen M.H."/>
            <person name="Karst S.M."/>
            <person name="Dueholm M.S."/>
            <person name="Nielsen P.H."/>
            <person name="Albertsen M."/>
        </authorList>
    </citation>
    <scope>NUCLEOTIDE SEQUENCE [LARGE SCALE GENOMIC DNA]</scope>
    <source>
        <strain evidence="3">EsbW_18-Q3-R4-48_BATAC.285</strain>
    </source>
</reference>
<feature type="domain" description="eCIS core" evidence="2">
    <location>
        <begin position="177"/>
        <end position="253"/>
    </location>
</feature>
<sequence>MAAVTQSRRSALARAPAGKPQENKIVKRAPANGKAPAYLQAKLAMSSPGDASEQEAERVAKQVARSPRGAAARAVKAGALATPASPSAPTRQATAAAPAVQRASVAPGVEPPVREVILPVPAAQQIQRASAAPGVEETPVQRASVLRAADEPSAVSASAVGEATEQRIEARRGGGSPLSEQLRAEMEGRFARDFADVRVHTDSEAQGLCAETGARAFTVGNDIFFAPGEFDPASDGGRELLAHELTHVVQQEHTARRLQRNGTPPPASSGGAAAPATGSGATDFALSDGTLLDRVPRRYPGSDTDRKRLQLPEVSLPTFKERNSSRFPNVLALRPGGRGVTRQGEFWRESVRSSVSRLLEAKKDTARISGGYHRDSDTYFLRARRNPEFVLFGTSEQILEANMVPFWDENGRPSSYQIDHVVEDQLVNPDDTSYGGLSSADRASNFELLDASANGSSGTRLNAEIDRRLRRAVSLFASEYPGERPLQFEALRRWGAYYVNFLSHPFDLGGTGGNPQNFWSHRSILRGEALNVLDPMTGDQMRRLNREDEPVVFTSTQGGVPRYVRQSALPIRNWLPRVNLTGIEITPNPATAETAGWLTVSAYGAEDARAGAVAATYPEMRWRLRPVPGMYGGAIDAEYIKENYFGARSSLQLPGLSPISFDSLSLSERGLRAEGRVLPTVPFVGNADIRILVTGAEIQLRKTFQGSELTLPPPFALKDTSLAIFFSSERGLGVEGRADFEVSRLGQGYLEAAATTGRGFELAGGFDFDSQLFDRAGIEMWYRDEQFGAAGDLAITSPNKIRGIHAASLHIDYQAGRFNASGSVDPDIPGVQQAGLRVEYSEAEGLLIGGNLRLSANPAIRSGSIDVTVRKLEDTWRVAATGTAQPAIPGLNSDLAVSYDDGAFNAAFRGTFQRGMLSGTVEAGATNRTLDGSGQPTGPAAPDATIIVYGSGSATLQIAPWLQGTAGIRFAPNGEVTVSGEIGLPASLQIFPRREIRRTLLDMATQIPFFPGIVAEVGGNLSAQAGIGPGALDQLRIGIEYNPAHEENTHITGDARFNVPADAGVRLGARAGIGLGITGASATGGLELGGTLGIAGAAEAGVHIDWMPARGLQVDAEGYLHAEPRFRFDVSGYVSVRALGFSVYDNRWELAAYELGSNLRLGVRFPIHYRQGQPFDVSLDDVQFEVPDIDPMQLVRDLGDRIF</sequence>
<name>A0A935UFA6_9PROT</name>
<feature type="region of interest" description="Disordered" evidence="1">
    <location>
        <begin position="147"/>
        <end position="179"/>
    </location>
</feature>
<feature type="region of interest" description="Disordered" evidence="1">
    <location>
        <begin position="1"/>
        <end position="96"/>
    </location>
</feature>